<feature type="region of interest" description="Disordered" evidence="5">
    <location>
        <begin position="136"/>
        <end position="166"/>
    </location>
</feature>
<dbReference type="Gene3D" id="2.30.30.380">
    <property type="entry name" value="Zn-finger domain of Sec23/24"/>
    <property type="match status" value="1"/>
</dbReference>
<evidence type="ECO:0000256" key="4">
    <source>
        <dbReference type="PROSITE-ProRule" id="PRU00322"/>
    </source>
</evidence>
<dbReference type="PROSITE" id="PS50199">
    <property type="entry name" value="ZF_RANBP2_2"/>
    <property type="match status" value="1"/>
</dbReference>
<dbReference type="EMBL" id="QCYY01001980">
    <property type="protein sequence ID" value="ROT73849.1"/>
    <property type="molecule type" value="Genomic_DNA"/>
</dbReference>
<reference evidence="7 8" key="1">
    <citation type="submission" date="2018-04" db="EMBL/GenBank/DDBJ databases">
        <authorList>
            <person name="Zhang X."/>
            <person name="Yuan J."/>
            <person name="Li F."/>
            <person name="Xiang J."/>
        </authorList>
    </citation>
    <scope>NUCLEOTIDE SEQUENCE [LARGE SCALE GENOMIC DNA]</scope>
    <source>
        <tissue evidence="7">Muscle</tissue>
    </source>
</reference>
<feature type="compositionally biased region" description="Polar residues" evidence="5">
    <location>
        <begin position="447"/>
        <end position="469"/>
    </location>
</feature>
<dbReference type="InterPro" id="IPR036885">
    <property type="entry name" value="SWIB_MDM2_dom_sf"/>
</dbReference>
<evidence type="ECO:0000256" key="1">
    <source>
        <dbReference type="ARBA" id="ARBA00022723"/>
    </source>
</evidence>
<feature type="domain" description="RanBP2-type" evidence="6">
    <location>
        <begin position="287"/>
        <end position="316"/>
    </location>
</feature>
<dbReference type="InterPro" id="IPR036443">
    <property type="entry name" value="Znf_RanBP2_sf"/>
</dbReference>
<dbReference type="Proteomes" id="UP000283509">
    <property type="component" value="Unassembled WGS sequence"/>
</dbReference>
<evidence type="ECO:0000256" key="5">
    <source>
        <dbReference type="SAM" id="MobiDB-lite"/>
    </source>
</evidence>
<dbReference type="InterPro" id="IPR001876">
    <property type="entry name" value="Znf_RanBP2"/>
</dbReference>
<feature type="compositionally biased region" description="Acidic residues" evidence="5">
    <location>
        <begin position="506"/>
        <end position="517"/>
    </location>
</feature>
<dbReference type="OrthoDB" id="24526at2759"/>
<feature type="compositionally biased region" description="Basic and acidic residues" evidence="5">
    <location>
        <begin position="495"/>
        <end position="505"/>
    </location>
</feature>
<accession>A0A423TBI9</accession>
<evidence type="ECO:0000256" key="3">
    <source>
        <dbReference type="ARBA" id="ARBA00022833"/>
    </source>
</evidence>
<keyword evidence="1" id="KW-0479">Metal-binding</keyword>
<organism evidence="7 8">
    <name type="scientific">Penaeus vannamei</name>
    <name type="common">Whiteleg shrimp</name>
    <name type="synonym">Litopenaeus vannamei</name>
    <dbReference type="NCBI Taxonomy" id="6689"/>
    <lineage>
        <taxon>Eukaryota</taxon>
        <taxon>Metazoa</taxon>
        <taxon>Ecdysozoa</taxon>
        <taxon>Arthropoda</taxon>
        <taxon>Crustacea</taxon>
        <taxon>Multicrustacea</taxon>
        <taxon>Malacostraca</taxon>
        <taxon>Eumalacostraca</taxon>
        <taxon>Eucarida</taxon>
        <taxon>Decapoda</taxon>
        <taxon>Dendrobranchiata</taxon>
        <taxon>Penaeoidea</taxon>
        <taxon>Penaeidae</taxon>
        <taxon>Penaeus</taxon>
    </lineage>
</organism>
<feature type="compositionally biased region" description="Polar residues" evidence="5">
    <location>
        <begin position="151"/>
        <end position="160"/>
    </location>
</feature>
<name>A0A423TBI9_PENVA</name>
<gene>
    <name evidence="7" type="ORF">C7M84_007684</name>
</gene>
<proteinExistence type="predicted"/>
<evidence type="ECO:0000313" key="7">
    <source>
        <dbReference type="EMBL" id="ROT73849.1"/>
    </source>
</evidence>
<keyword evidence="2 4" id="KW-0863">Zinc-finger</keyword>
<keyword evidence="8" id="KW-1185">Reference proteome</keyword>
<sequence length="586" mass="65628">MLKHYLYSKRHLFDPDDILFVNCGDDELGRTLGVSRFHYDDVKLLMAKQIRREQTRPVQNTLTQQPPDTTGVDIARAHRAVLDSDTQRAVDVCDERTSNCSAINVIKGKNETNGRTQLPGLNTCIVSSTTTAESSSRLVSESTSAAVSPVAGSSRQSSENVFGGRRRHRTRSIASYSICIPDIPDSNSDVESIYSYQGYETAFCRNTEFEESEDEAGDESELFEEYEIADDDDDVQEQDHSDDDDSVIEDVEVALIAIHTLCQDDSDFWADDSDTEDQSTDDDPELVAERWDCLSCGLRNKPFVRYCGKCWQIRKNWLPDRPKKRRRKRKPRPRKRSRLRSDSVKSEDANFLQSKETDEKQSTTSPSFISDSSQEVQDFGVLTKTLSTASTISVSASPVRSLSLDIHSSQDSGVCLSQDSFLDFSPESIMEDNKNIDKQTDTEVEETSQSGSAEEQPNTSEILNTTSASVLKAKESKEDSQSRKRKSLPAEEEEGKSSKRAKLESSSEEESEEGDVEEQAKSFYQFLQSSSGKEWLKSPDSKPFLSSAPVKEVLMEAIVANMGSGSSHMLPVCQTTTKQWFKMPNM</sequence>
<feature type="compositionally biased region" description="Low complexity" evidence="5">
    <location>
        <begin position="362"/>
        <end position="373"/>
    </location>
</feature>
<reference evidence="7 8" key="2">
    <citation type="submission" date="2019-01" db="EMBL/GenBank/DDBJ databases">
        <title>The decoding of complex shrimp genome reveals the adaptation for benthos swimmer, frequently molting mechanism and breeding impact on genome.</title>
        <authorList>
            <person name="Sun Y."/>
            <person name="Gao Y."/>
            <person name="Yu Y."/>
        </authorList>
    </citation>
    <scope>NUCLEOTIDE SEQUENCE [LARGE SCALE GENOMIC DNA]</scope>
    <source>
        <tissue evidence="7">Muscle</tissue>
    </source>
</reference>
<dbReference type="AlphaFoldDB" id="A0A423TBI9"/>
<evidence type="ECO:0000256" key="2">
    <source>
        <dbReference type="ARBA" id="ARBA00022771"/>
    </source>
</evidence>
<comment type="caution">
    <text evidence="7">The sequence shown here is derived from an EMBL/GenBank/DDBJ whole genome shotgun (WGS) entry which is preliminary data.</text>
</comment>
<dbReference type="PROSITE" id="PS01358">
    <property type="entry name" value="ZF_RANBP2_1"/>
    <property type="match status" value="1"/>
</dbReference>
<dbReference type="Gene3D" id="1.10.245.10">
    <property type="entry name" value="SWIB/MDM2 domain"/>
    <property type="match status" value="1"/>
</dbReference>
<evidence type="ECO:0000313" key="8">
    <source>
        <dbReference type="Proteomes" id="UP000283509"/>
    </source>
</evidence>
<protein>
    <submittedName>
        <fullName evidence="7">E3 ubiquitin-protein ligase Mdm2</fullName>
    </submittedName>
</protein>
<feature type="compositionally biased region" description="Basic and acidic residues" evidence="5">
    <location>
        <begin position="472"/>
        <end position="482"/>
    </location>
</feature>
<feature type="compositionally biased region" description="Basic and acidic residues" evidence="5">
    <location>
        <begin position="339"/>
        <end position="348"/>
    </location>
</feature>
<dbReference type="STRING" id="6689.A0A423TBI9"/>
<feature type="compositionally biased region" description="Basic residues" evidence="5">
    <location>
        <begin position="322"/>
        <end position="338"/>
    </location>
</feature>
<evidence type="ECO:0000259" key="6">
    <source>
        <dbReference type="PROSITE" id="PS50199"/>
    </source>
</evidence>
<feature type="region of interest" description="Disordered" evidence="5">
    <location>
        <begin position="432"/>
        <end position="523"/>
    </location>
</feature>
<dbReference type="SUPFAM" id="SSF90209">
    <property type="entry name" value="Ran binding protein zinc finger-like"/>
    <property type="match status" value="1"/>
</dbReference>
<dbReference type="GO" id="GO:0008270">
    <property type="term" value="F:zinc ion binding"/>
    <property type="evidence" value="ECO:0007669"/>
    <property type="project" value="UniProtKB-KW"/>
</dbReference>
<feature type="compositionally biased region" description="Basic and acidic residues" evidence="5">
    <location>
        <begin position="432"/>
        <end position="441"/>
    </location>
</feature>
<feature type="compositionally biased region" description="Low complexity" evidence="5">
    <location>
        <begin position="136"/>
        <end position="146"/>
    </location>
</feature>
<keyword evidence="3" id="KW-0862">Zinc</keyword>
<feature type="region of interest" description="Disordered" evidence="5">
    <location>
        <begin position="321"/>
        <end position="373"/>
    </location>
</feature>